<dbReference type="InterPro" id="IPR000522">
    <property type="entry name" value="ABC_transptr_permease_BtuC"/>
</dbReference>
<comment type="caution">
    <text evidence="9">The sequence shown here is derived from an EMBL/GenBank/DDBJ whole genome shotgun (WGS) entry which is preliminary data.</text>
</comment>
<keyword evidence="4" id="KW-1003">Cell membrane</keyword>
<feature type="transmembrane region" description="Helical" evidence="8">
    <location>
        <begin position="285"/>
        <end position="304"/>
    </location>
</feature>
<dbReference type="Gene3D" id="1.10.3470.10">
    <property type="entry name" value="ABC transporter involved in vitamin B12 uptake, BtuC"/>
    <property type="match status" value="1"/>
</dbReference>
<dbReference type="GO" id="GO:0033214">
    <property type="term" value="P:siderophore-iron import into cell"/>
    <property type="evidence" value="ECO:0007669"/>
    <property type="project" value="TreeGrafter"/>
</dbReference>
<evidence type="ECO:0000256" key="1">
    <source>
        <dbReference type="ARBA" id="ARBA00004651"/>
    </source>
</evidence>
<evidence type="ECO:0000256" key="2">
    <source>
        <dbReference type="ARBA" id="ARBA00007935"/>
    </source>
</evidence>
<dbReference type="Proteomes" id="UP000626148">
    <property type="component" value="Unassembled WGS sequence"/>
</dbReference>
<dbReference type="AlphaFoldDB" id="A0A918K3C7"/>
<keyword evidence="6 8" id="KW-1133">Transmembrane helix</keyword>
<comment type="subcellular location">
    <subcellularLocation>
        <location evidence="1">Cell membrane</location>
        <topology evidence="1">Multi-pass membrane protein</topology>
    </subcellularLocation>
</comment>
<keyword evidence="10" id="KW-1185">Reference proteome</keyword>
<feature type="transmembrane region" description="Helical" evidence="8">
    <location>
        <begin position="245"/>
        <end position="273"/>
    </location>
</feature>
<organism evidence="9 10">
    <name type="scientific">Saccharospirillum salsuginis</name>
    <dbReference type="NCBI Taxonomy" id="418750"/>
    <lineage>
        <taxon>Bacteria</taxon>
        <taxon>Pseudomonadati</taxon>
        <taxon>Pseudomonadota</taxon>
        <taxon>Gammaproteobacteria</taxon>
        <taxon>Oceanospirillales</taxon>
        <taxon>Saccharospirillaceae</taxon>
        <taxon>Saccharospirillum</taxon>
    </lineage>
</organism>
<dbReference type="CDD" id="cd06550">
    <property type="entry name" value="TM_ABC_iron-siderophores_like"/>
    <property type="match status" value="1"/>
</dbReference>
<dbReference type="SUPFAM" id="SSF81345">
    <property type="entry name" value="ABC transporter involved in vitamin B12 uptake, BtuC"/>
    <property type="match status" value="1"/>
</dbReference>
<dbReference type="Pfam" id="PF01032">
    <property type="entry name" value="FecCD"/>
    <property type="match status" value="1"/>
</dbReference>
<dbReference type="PANTHER" id="PTHR30472:SF25">
    <property type="entry name" value="ABC TRANSPORTER PERMEASE PROTEIN MJ0876-RELATED"/>
    <property type="match status" value="1"/>
</dbReference>
<gene>
    <name evidence="9" type="ORF">GCM10007392_11160</name>
</gene>
<feature type="transmembrane region" description="Helical" evidence="8">
    <location>
        <begin position="90"/>
        <end position="111"/>
    </location>
</feature>
<evidence type="ECO:0000256" key="6">
    <source>
        <dbReference type="ARBA" id="ARBA00022989"/>
    </source>
</evidence>
<dbReference type="GO" id="GO:0022857">
    <property type="term" value="F:transmembrane transporter activity"/>
    <property type="evidence" value="ECO:0007669"/>
    <property type="project" value="InterPro"/>
</dbReference>
<dbReference type="FunFam" id="1.10.3470.10:FF:000001">
    <property type="entry name" value="Vitamin B12 ABC transporter permease BtuC"/>
    <property type="match status" value="1"/>
</dbReference>
<dbReference type="EMBL" id="BMXR01000002">
    <property type="protein sequence ID" value="GGX45896.1"/>
    <property type="molecule type" value="Genomic_DNA"/>
</dbReference>
<dbReference type="GO" id="GO:0005886">
    <property type="term" value="C:plasma membrane"/>
    <property type="evidence" value="ECO:0007669"/>
    <property type="project" value="UniProtKB-SubCell"/>
</dbReference>
<keyword evidence="3" id="KW-0813">Transport</keyword>
<dbReference type="PANTHER" id="PTHR30472">
    <property type="entry name" value="FERRIC ENTEROBACTIN TRANSPORT SYSTEM PERMEASE PROTEIN"/>
    <property type="match status" value="1"/>
</dbReference>
<name>A0A918K3C7_9GAMM</name>
<reference evidence="9" key="1">
    <citation type="journal article" date="2014" name="Int. J. Syst. Evol. Microbiol.">
        <title>Complete genome sequence of Corynebacterium casei LMG S-19264T (=DSM 44701T), isolated from a smear-ripened cheese.</title>
        <authorList>
            <consortium name="US DOE Joint Genome Institute (JGI-PGF)"/>
            <person name="Walter F."/>
            <person name="Albersmeier A."/>
            <person name="Kalinowski J."/>
            <person name="Ruckert C."/>
        </authorList>
    </citation>
    <scope>NUCLEOTIDE SEQUENCE</scope>
    <source>
        <strain evidence="9">KCTC 22169</strain>
    </source>
</reference>
<evidence type="ECO:0000313" key="9">
    <source>
        <dbReference type="EMBL" id="GGX45896.1"/>
    </source>
</evidence>
<evidence type="ECO:0000256" key="4">
    <source>
        <dbReference type="ARBA" id="ARBA00022475"/>
    </source>
</evidence>
<evidence type="ECO:0000313" key="10">
    <source>
        <dbReference type="Proteomes" id="UP000626148"/>
    </source>
</evidence>
<keyword evidence="5 8" id="KW-0812">Transmembrane</keyword>
<comment type="similarity">
    <text evidence="2">Belongs to the binding-protein-dependent transport system permease family. FecCD subfamily.</text>
</comment>
<feature type="transmembrane region" description="Helical" evidence="8">
    <location>
        <begin position="123"/>
        <end position="142"/>
    </location>
</feature>
<dbReference type="RefSeq" id="WP_189607496.1">
    <property type="nucleotide sequence ID" value="NZ_BMXR01000002.1"/>
</dbReference>
<protein>
    <submittedName>
        <fullName evidence="9">Hemin ABC transporter permease</fullName>
    </submittedName>
</protein>
<feature type="transmembrane region" description="Helical" evidence="8">
    <location>
        <begin position="154"/>
        <end position="176"/>
    </location>
</feature>
<keyword evidence="7 8" id="KW-0472">Membrane</keyword>
<evidence type="ECO:0000256" key="8">
    <source>
        <dbReference type="SAM" id="Phobius"/>
    </source>
</evidence>
<feature type="transmembrane region" description="Helical" evidence="8">
    <location>
        <begin position="196"/>
        <end position="218"/>
    </location>
</feature>
<reference evidence="9" key="2">
    <citation type="submission" date="2020-09" db="EMBL/GenBank/DDBJ databases">
        <authorList>
            <person name="Sun Q."/>
            <person name="Kim S."/>
        </authorList>
    </citation>
    <scope>NUCLEOTIDE SEQUENCE</scope>
    <source>
        <strain evidence="9">KCTC 22169</strain>
    </source>
</reference>
<sequence>MLRRGQQLGWLLLPLFAVSLLAGLASGPVQLAWSTLFDQLFFPDLSRTDGVILWQIRMPRILLSMIVGALLALCGTLVQGLFRNPLAEPGLMGVSSGATLMVVIVMVLLPGLTAQLPAWARPLLLPLVAFSGGLFATRLVMLLGHGSAYSPLRLILAGVAFNMVAAAGIGLCAYLATNEQLRTLTFWNLGSFSAAGWDAVLMTGVVLIGLAALSMRLYRPLNALLLGESEARHLGFDVPRLKRRIVYLSAAGVGAAVAFTGVIGFIGLVVPHIVRMLVGPDHRRVLPLSLGFGALLTLWADWIARTLISPAELPVGIVTSLLGGPFFIYLIHRQRGRLT</sequence>
<evidence type="ECO:0000256" key="7">
    <source>
        <dbReference type="ARBA" id="ARBA00023136"/>
    </source>
</evidence>
<proteinExistence type="inferred from homology"/>
<feature type="transmembrane region" description="Helical" evidence="8">
    <location>
        <begin position="311"/>
        <end position="331"/>
    </location>
</feature>
<feature type="transmembrane region" description="Helical" evidence="8">
    <location>
        <begin position="58"/>
        <end position="78"/>
    </location>
</feature>
<dbReference type="InterPro" id="IPR037294">
    <property type="entry name" value="ABC_BtuC-like"/>
</dbReference>
<evidence type="ECO:0000256" key="5">
    <source>
        <dbReference type="ARBA" id="ARBA00022692"/>
    </source>
</evidence>
<evidence type="ECO:0000256" key="3">
    <source>
        <dbReference type="ARBA" id="ARBA00022448"/>
    </source>
</evidence>
<accession>A0A918K3C7</accession>